<reference evidence="1" key="1">
    <citation type="submission" date="2022-12" db="EMBL/GenBank/DDBJ databases">
        <title>Draft genome assemblies for two species of Escallonia (Escalloniales).</title>
        <authorList>
            <person name="Chanderbali A."/>
            <person name="Dervinis C."/>
            <person name="Anghel I."/>
            <person name="Soltis D."/>
            <person name="Soltis P."/>
            <person name="Zapata F."/>
        </authorList>
    </citation>
    <scope>NUCLEOTIDE SEQUENCE</scope>
    <source>
        <strain evidence="1">UCBG92.1500</strain>
        <tissue evidence="1">Leaf</tissue>
    </source>
</reference>
<keyword evidence="2" id="KW-1185">Reference proteome</keyword>
<name>A0AA88UI15_9ASTE</name>
<evidence type="ECO:0000313" key="1">
    <source>
        <dbReference type="EMBL" id="KAK2982831.1"/>
    </source>
</evidence>
<comment type="caution">
    <text evidence="1">The sequence shown here is derived from an EMBL/GenBank/DDBJ whole genome shotgun (WGS) entry which is preliminary data.</text>
</comment>
<dbReference type="PANTHER" id="PTHR33132:SF113">
    <property type="entry name" value="SERINE-RICH PROTEIN-LIKE PROTEIN"/>
    <property type="match status" value="1"/>
</dbReference>
<protein>
    <submittedName>
        <fullName evidence="1">Uncharacterized protein</fullName>
    </submittedName>
</protein>
<organism evidence="1 2">
    <name type="scientific">Escallonia rubra</name>
    <dbReference type="NCBI Taxonomy" id="112253"/>
    <lineage>
        <taxon>Eukaryota</taxon>
        <taxon>Viridiplantae</taxon>
        <taxon>Streptophyta</taxon>
        <taxon>Embryophyta</taxon>
        <taxon>Tracheophyta</taxon>
        <taxon>Spermatophyta</taxon>
        <taxon>Magnoliopsida</taxon>
        <taxon>eudicotyledons</taxon>
        <taxon>Gunneridae</taxon>
        <taxon>Pentapetalae</taxon>
        <taxon>asterids</taxon>
        <taxon>campanulids</taxon>
        <taxon>Escalloniales</taxon>
        <taxon>Escalloniaceae</taxon>
        <taxon>Escallonia</taxon>
    </lineage>
</organism>
<dbReference type="Proteomes" id="UP001187471">
    <property type="component" value="Unassembled WGS sequence"/>
</dbReference>
<dbReference type="AlphaFoldDB" id="A0AA88UI15"/>
<gene>
    <name evidence="1" type="ORF">RJ640_021321</name>
</gene>
<dbReference type="EMBL" id="JAVXUO010001387">
    <property type="protein sequence ID" value="KAK2982831.1"/>
    <property type="molecule type" value="Genomic_DNA"/>
</dbReference>
<dbReference type="PANTHER" id="PTHR33132">
    <property type="entry name" value="OSJNBB0118P14.9 PROTEIN"/>
    <property type="match status" value="1"/>
</dbReference>
<accession>A0AA88UI15</accession>
<evidence type="ECO:0000313" key="2">
    <source>
        <dbReference type="Proteomes" id="UP001187471"/>
    </source>
</evidence>
<sequence length="107" mass="11729">MASKISSSSSSSTPAPRSCLCSPTTHLGSFRCSRHRSYAPSKVTANLNRSESSAKVSSKMSLVKAFLLQIIRPSRHHLHRRRSFHPKPTRFSVMNCGSTRDGVAVNS</sequence>
<proteinExistence type="predicted"/>